<keyword evidence="2" id="KW-1185">Reference proteome</keyword>
<accession>A0AAV4P224</accession>
<dbReference type="AlphaFoldDB" id="A0AAV4P224"/>
<organism evidence="1 2">
    <name type="scientific">Caerostris extrusa</name>
    <name type="common">Bark spider</name>
    <name type="synonym">Caerostris bankana</name>
    <dbReference type="NCBI Taxonomy" id="172846"/>
    <lineage>
        <taxon>Eukaryota</taxon>
        <taxon>Metazoa</taxon>
        <taxon>Ecdysozoa</taxon>
        <taxon>Arthropoda</taxon>
        <taxon>Chelicerata</taxon>
        <taxon>Arachnida</taxon>
        <taxon>Araneae</taxon>
        <taxon>Araneomorphae</taxon>
        <taxon>Entelegynae</taxon>
        <taxon>Araneoidea</taxon>
        <taxon>Araneidae</taxon>
        <taxon>Caerostris</taxon>
    </lineage>
</organism>
<evidence type="ECO:0000313" key="1">
    <source>
        <dbReference type="EMBL" id="GIX89816.1"/>
    </source>
</evidence>
<protein>
    <submittedName>
        <fullName evidence="1">Uncharacterized protein</fullName>
    </submittedName>
</protein>
<evidence type="ECO:0000313" key="2">
    <source>
        <dbReference type="Proteomes" id="UP001054945"/>
    </source>
</evidence>
<proteinExistence type="predicted"/>
<comment type="caution">
    <text evidence="1">The sequence shown here is derived from an EMBL/GenBank/DDBJ whole genome shotgun (WGS) entry which is preliminary data.</text>
</comment>
<reference evidence="1 2" key="1">
    <citation type="submission" date="2021-06" db="EMBL/GenBank/DDBJ databases">
        <title>Caerostris extrusa draft genome.</title>
        <authorList>
            <person name="Kono N."/>
            <person name="Arakawa K."/>
        </authorList>
    </citation>
    <scope>NUCLEOTIDE SEQUENCE [LARGE SCALE GENOMIC DNA]</scope>
</reference>
<sequence length="90" mass="10503">MEPAVEILITASSSIRNQIYSENPFVFKKVRLCYLGTLVAWRVEEPSPGCFNDKLWTRNVEVVQNNVQRKMDRLIKSKFSTSEFLEKKGY</sequence>
<dbReference type="EMBL" id="BPLR01003887">
    <property type="protein sequence ID" value="GIX89816.1"/>
    <property type="molecule type" value="Genomic_DNA"/>
</dbReference>
<name>A0AAV4P224_CAEEX</name>
<gene>
    <name evidence="1" type="ORF">CEXT_503321</name>
</gene>
<dbReference type="Proteomes" id="UP001054945">
    <property type="component" value="Unassembled WGS sequence"/>
</dbReference>